<accession>A0ABX1TIS3</accession>
<comment type="subcellular location">
    <subcellularLocation>
        <location evidence="1">Cell inner membrane</location>
        <topology evidence="1">Multi-pass membrane protein</topology>
    </subcellularLocation>
</comment>
<feature type="transmembrane region" description="Helical" evidence="6">
    <location>
        <begin position="331"/>
        <end position="352"/>
    </location>
</feature>
<feature type="transmembrane region" description="Helical" evidence="6">
    <location>
        <begin position="397"/>
        <end position="416"/>
    </location>
</feature>
<name>A0ABX1TIS3_9GAMM</name>
<dbReference type="EMBL" id="SPMZ01000002">
    <property type="protein sequence ID" value="NMQ17775.1"/>
    <property type="molecule type" value="Genomic_DNA"/>
</dbReference>
<reference evidence="8 9" key="1">
    <citation type="submission" date="2019-03" db="EMBL/GenBank/DDBJ databases">
        <title>Metabolic reconstructions from genomes of highly enriched 'Candidatus Accumulibacter' and 'Candidatus Competibacter' bioreactor populations.</title>
        <authorList>
            <person name="Annavajhala M.K."/>
            <person name="Welles L."/>
            <person name="Abbas B."/>
            <person name="Sorokin D."/>
            <person name="Park H."/>
            <person name="Van Loosdrecht M."/>
            <person name="Chandran K."/>
        </authorList>
    </citation>
    <scope>NUCLEOTIDE SEQUENCE [LARGE SCALE GENOMIC DNA]</scope>
    <source>
        <strain evidence="8 9">SBR_G</strain>
    </source>
</reference>
<feature type="transmembrane region" description="Helical" evidence="6">
    <location>
        <begin position="364"/>
        <end position="391"/>
    </location>
</feature>
<keyword evidence="2" id="KW-1003">Cell membrane</keyword>
<dbReference type="InterPro" id="IPR001851">
    <property type="entry name" value="ABC_transp_permease"/>
</dbReference>
<feature type="transmembrane region" description="Helical" evidence="6">
    <location>
        <begin position="185"/>
        <end position="205"/>
    </location>
</feature>
<evidence type="ECO:0000256" key="5">
    <source>
        <dbReference type="ARBA" id="ARBA00023136"/>
    </source>
</evidence>
<evidence type="ECO:0000313" key="8">
    <source>
        <dbReference type="EMBL" id="NMQ17775.1"/>
    </source>
</evidence>
<evidence type="ECO:0000313" key="9">
    <source>
        <dbReference type="Proteomes" id="UP000760480"/>
    </source>
</evidence>
<evidence type="ECO:0000256" key="2">
    <source>
        <dbReference type="ARBA" id="ARBA00022475"/>
    </source>
</evidence>
<dbReference type="Pfam" id="PF02653">
    <property type="entry name" value="BPD_transp_2"/>
    <property type="match status" value="1"/>
</dbReference>
<feature type="transmembrane region" description="Helical" evidence="6">
    <location>
        <begin position="278"/>
        <end position="298"/>
    </location>
</feature>
<keyword evidence="5 6" id="KW-0472">Membrane</keyword>
<feature type="transmembrane region" description="Helical" evidence="6">
    <location>
        <begin position="22"/>
        <end position="45"/>
    </location>
</feature>
<keyword evidence="4 6" id="KW-1133">Transmembrane helix</keyword>
<dbReference type="RefSeq" id="WP_169247031.1">
    <property type="nucleotide sequence ID" value="NZ_SPMZ01000002.1"/>
</dbReference>
<evidence type="ECO:0000256" key="3">
    <source>
        <dbReference type="ARBA" id="ARBA00022692"/>
    </source>
</evidence>
<dbReference type="InterPro" id="IPR043428">
    <property type="entry name" value="LivM-like"/>
</dbReference>
<evidence type="ECO:0000259" key="7">
    <source>
        <dbReference type="Pfam" id="PF11862"/>
    </source>
</evidence>
<proteinExistence type="predicted"/>
<gene>
    <name evidence="8" type="primary">livM</name>
    <name evidence="8" type="ORF">E4P82_00285</name>
</gene>
<feature type="transmembrane region" description="Helical" evidence="6">
    <location>
        <begin position="109"/>
        <end position="130"/>
    </location>
</feature>
<dbReference type="PANTHER" id="PTHR30482:SF20">
    <property type="entry name" value="HIGH-AFFINITY BRANCHED-CHAIN AMINO ACID TRANSPORT SYSTEM PERMEASE PROTEIN LIVM"/>
    <property type="match status" value="1"/>
</dbReference>
<protein>
    <submittedName>
        <fullName evidence="8">High-affinity branched-chain amino acid ABC transporter permease LivM</fullName>
    </submittedName>
</protein>
<keyword evidence="3 6" id="KW-0812">Transmembrane</keyword>
<dbReference type="CDD" id="cd06581">
    <property type="entry name" value="TM_PBP1_LivM_like"/>
    <property type="match status" value="1"/>
</dbReference>
<evidence type="ECO:0000256" key="4">
    <source>
        <dbReference type="ARBA" id="ARBA00022989"/>
    </source>
</evidence>
<dbReference type="Pfam" id="PF11862">
    <property type="entry name" value="DUF3382"/>
    <property type="match status" value="1"/>
</dbReference>
<dbReference type="Proteomes" id="UP000760480">
    <property type="component" value="Unassembled WGS sequence"/>
</dbReference>
<feature type="transmembrane region" description="Helical" evidence="6">
    <location>
        <begin position="57"/>
        <end position="77"/>
    </location>
</feature>
<sequence length="436" mass="47562">MPPVAAASSTTRVHWSLVFRQAVLEATAAFALALLLFGPIVGLVLDGYQVRNELQRPLLIAAIIAAGRFLVTLAMHAPTGQAALERFNARRRQPGVLVVNASESDRQRWWLLAIVAVSLTLPFLASKYWLTVLIQAMIYVLLGLGLNIVVGLAGLLDLGYVAFYAVGAYGLALGAQYLDLGFWSALPLAAMLAALFGGVLGFPVLRMHGDYLAIVTLGFGEIIRLVLNNWLEFTGGPNGVSAPAPQLFGLEFTRTAKDGGVPFHEYFQISYDPLHRFIFIYLALFLIVCLMVVVVTRLRNMPVGRAWEALREDEIACRALGINHVLVKLSAFMMGAMVGGIAGVFFATYQGFINPTSFNFFESALIVAIVVLGGLGSTTGVIVAALVLTILPELLRAFADYRVFAFGVLMVLMMIWRPRGLIRPRRRAFEVKGLCR</sequence>
<dbReference type="PANTHER" id="PTHR30482">
    <property type="entry name" value="HIGH-AFFINITY BRANCHED-CHAIN AMINO ACID TRANSPORT SYSTEM PERMEASE"/>
    <property type="match status" value="1"/>
</dbReference>
<evidence type="ECO:0000256" key="6">
    <source>
        <dbReference type="SAM" id="Phobius"/>
    </source>
</evidence>
<evidence type="ECO:0000256" key="1">
    <source>
        <dbReference type="ARBA" id="ARBA00004429"/>
    </source>
</evidence>
<feature type="transmembrane region" description="Helical" evidence="6">
    <location>
        <begin position="137"/>
        <end position="155"/>
    </location>
</feature>
<feature type="domain" description="High-affinity branched-chain amino acid transport system permease LivHM N-terminal" evidence="7">
    <location>
        <begin position="22"/>
        <end position="119"/>
    </location>
</feature>
<organism evidence="8 9">
    <name type="scientific">Candidatus Competibacter phosphatis</name>
    <dbReference type="NCBI Taxonomy" id="221280"/>
    <lineage>
        <taxon>Bacteria</taxon>
        <taxon>Pseudomonadati</taxon>
        <taxon>Pseudomonadota</taxon>
        <taxon>Gammaproteobacteria</taxon>
        <taxon>Candidatus Competibacteraceae</taxon>
        <taxon>Candidatus Competibacter</taxon>
    </lineage>
</organism>
<dbReference type="InterPro" id="IPR021807">
    <property type="entry name" value="LivHM_N"/>
</dbReference>
<comment type="caution">
    <text evidence="8">The sequence shown here is derived from an EMBL/GenBank/DDBJ whole genome shotgun (WGS) entry which is preliminary data.</text>
</comment>
<dbReference type="NCBIfam" id="NF008450">
    <property type="entry name" value="PRK11301.1"/>
    <property type="match status" value="1"/>
</dbReference>
<keyword evidence="9" id="KW-1185">Reference proteome</keyword>